<keyword evidence="3" id="KW-1185">Reference proteome</keyword>
<dbReference type="EMBL" id="VSFG01000005">
    <property type="protein sequence ID" value="TYB43938.1"/>
    <property type="molecule type" value="Genomic_DNA"/>
</dbReference>
<comment type="caution">
    <text evidence="2">The sequence shown here is derived from an EMBL/GenBank/DDBJ whole genome shotgun (WGS) entry which is preliminary data.</text>
</comment>
<accession>A0A5D0NHT2</accession>
<dbReference type="AlphaFoldDB" id="A0A5D0NHT2"/>
<dbReference type="STRING" id="1220554.GCA_001552135_05017"/>
<name>A0A5D0NHT2_9ACTN</name>
<gene>
    <name evidence="2" type="ORF">FXF69_23510</name>
</gene>
<evidence type="ECO:0000313" key="3">
    <source>
        <dbReference type="Proteomes" id="UP000323380"/>
    </source>
</evidence>
<reference evidence="2 3" key="1">
    <citation type="submission" date="2019-08" db="EMBL/GenBank/DDBJ databases">
        <title>Actinomadura sp. nov. CYP1-5 isolated from mountain soil.</title>
        <authorList>
            <person name="Songsumanus A."/>
            <person name="Kuncharoen N."/>
            <person name="Kudo T."/>
            <person name="Yuki M."/>
            <person name="Igarashi Y."/>
            <person name="Tanasupawat S."/>
        </authorList>
    </citation>
    <scope>NUCLEOTIDE SEQUENCE [LARGE SCALE GENOMIC DNA]</scope>
    <source>
        <strain evidence="2 3">JCM 14158</strain>
    </source>
</reference>
<evidence type="ECO:0000256" key="1">
    <source>
        <dbReference type="SAM" id="MobiDB-lite"/>
    </source>
</evidence>
<feature type="region of interest" description="Disordered" evidence="1">
    <location>
        <begin position="1113"/>
        <end position="1133"/>
    </location>
</feature>
<sequence length="1133" mass="122960">MGVQYAGGGREWTGMTEAGYFGRIERLVEVRDGLLEREPSNRAIARRVGVTPTTVSSWLGGKKFPKTVDPVLVVVKLVWAQAKARGKLDDELASFFEADAWRDAYDAEARRRADAVGAAVRGGQAARALAEDAAGRPLHEFAADPLELEVHRAIDLGEASAGLHVLPSYVRRPHDERLDEVVSRAERGASGVAVLVGGSSTGKTRACWEAVQRLPDGWRLWHPISPGRPDGVLADLDRVVPRTVVWLNESQHYLLHAGLGERVAARLRELLRDADRAPVLLLGTIWPQYWRTITDEPEDGDPDLHGSARALLAGRGIAVPDAFEGRALLQARRAADHDPRIAQAVEKASGGQITQYLAGVPALLLRYQTAPFEVKVLLHAAMDARRFGLGPELPLAFLEAATPGYLTDAQWGRTKDGWFSEALEYAGTSVHGLPGPLAKVRPRGSLREHGPVYRLADSLEEVGQEERAAVLPPDTFWYAAAETAPPEAVQDLIPAAYIRGLVRFATGWCRRAAEADGGVGGHWAVGWIQHYAPETMADALAWAVRRSSLSDAMHATLLFWRIDRWEDPEKAGLAREFARRVAAEVGLSSPGPLSDLLDQYLHGEEAAELLARDPARHVPLADLDAARALLRTLRRIDAHDQADVLAERIADSAVRDPDRLGRALYILEGEEAAERLAIRSVNTTGTRDPRALAMVLRDLERAAPESLRAYLDDVPVGAVDISEPMWAAGLVRTLGDIGAQDQARSLLGRMIDDCVPENAFELLAGLLEMGVLKAALPELLASPAVLTTLGSHLEALRWVLEALDDDTRTSLIDRVVTGTTRPFTKLQELKWVLPVLSEPDAGRLRSHLVATADLDDPAVLAQILPELGDDALAAALEKVDVSTVRLDDPAGIVVLLAALRDTGGTDRVGALLDRDPARHIAMADTDAVIALLRLFVDLDATRQITTLIRRLEHPAPEIRLNGPRLLEALHELNLPFAGVADGLVATAGLTSADQVADLLGTLLDLDAGAQVTALLERRPASCLRWSDTRMERHFLPRLLGLLVSAGALQEADRLADWISETAGLSRRGTVGDLAGALREHGFTGQVEALADRAADSGEFDLAQAISPRVAELYPYGREPDGTPSPRWDWHDLD</sequence>
<evidence type="ECO:0000313" key="2">
    <source>
        <dbReference type="EMBL" id="TYB43938.1"/>
    </source>
</evidence>
<organism evidence="2 3">
    <name type="scientific">Actinomadura chibensis</name>
    <dbReference type="NCBI Taxonomy" id="392828"/>
    <lineage>
        <taxon>Bacteria</taxon>
        <taxon>Bacillati</taxon>
        <taxon>Actinomycetota</taxon>
        <taxon>Actinomycetes</taxon>
        <taxon>Streptosporangiales</taxon>
        <taxon>Thermomonosporaceae</taxon>
        <taxon>Actinomadura</taxon>
    </lineage>
</organism>
<dbReference type="RefSeq" id="WP_148344491.1">
    <property type="nucleotide sequence ID" value="NZ_VSFG01000005.1"/>
</dbReference>
<proteinExistence type="predicted"/>
<protein>
    <submittedName>
        <fullName evidence="2">Uncharacterized protein</fullName>
    </submittedName>
</protein>
<dbReference type="Proteomes" id="UP000323380">
    <property type="component" value="Unassembled WGS sequence"/>
</dbReference>